<comment type="caution">
    <text evidence="2">The sequence shown here is derived from an EMBL/GenBank/DDBJ whole genome shotgun (WGS) entry which is preliminary data.</text>
</comment>
<protein>
    <submittedName>
        <fullName evidence="2">Uncharacterized protein</fullName>
    </submittedName>
</protein>
<feature type="compositionally biased region" description="Pro residues" evidence="1">
    <location>
        <begin position="226"/>
        <end position="236"/>
    </location>
</feature>
<gene>
    <name evidence="2" type="ORF">Rt10032_c32g6886</name>
</gene>
<sequence length="278" mass="30683">MSSSTGAVSSGNPQSQSGRSAAVKSSMELEYSKKGYRDPWSYVEAQAKWVKSKKGLDEEKDWASSSHLMYAHFEVDEQGFVKAVERTLRGLLASSREEGEARNVTDFRGKRAIKWLIVAKVVPKLETGYHAAFDAGAFASSPMRSCPLMDETRRLQGIIHLLISFWMLDDDSTEEDIRASSPHLASASSPTIPGSSQRVDFETGKVEDRDPIDAQAYDEVTLDAPSSPPLAHPPRMPAALSPRPSCCEVPGHRFLRAHLGRRPDPLVAQLDTRLWPFG</sequence>
<name>A0A511KR90_RHOTO</name>
<organism evidence="2 3">
    <name type="scientific">Rhodotorula toruloides</name>
    <name type="common">Yeast</name>
    <name type="synonym">Rhodosporidium toruloides</name>
    <dbReference type="NCBI Taxonomy" id="5286"/>
    <lineage>
        <taxon>Eukaryota</taxon>
        <taxon>Fungi</taxon>
        <taxon>Dikarya</taxon>
        <taxon>Basidiomycota</taxon>
        <taxon>Pucciniomycotina</taxon>
        <taxon>Microbotryomycetes</taxon>
        <taxon>Sporidiobolales</taxon>
        <taxon>Sporidiobolaceae</taxon>
        <taxon>Rhodotorula</taxon>
    </lineage>
</organism>
<evidence type="ECO:0000313" key="3">
    <source>
        <dbReference type="Proteomes" id="UP000321518"/>
    </source>
</evidence>
<reference evidence="2 3" key="1">
    <citation type="submission" date="2019-07" db="EMBL/GenBank/DDBJ databases">
        <title>Rhodotorula toruloides NBRC10032 genome sequencing.</title>
        <authorList>
            <person name="Shida Y."/>
            <person name="Takaku H."/>
            <person name="Ogasawara W."/>
            <person name="Mori K."/>
        </authorList>
    </citation>
    <scope>NUCLEOTIDE SEQUENCE [LARGE SCALE GENOMIC DNA]</scope>
    <source>
        <strain evidence="2 3">NBRC10032</strain>
    </source>
</reference>
<dbReference type="EMBL" id="BJWK01000032">
    <property type="protein sequence ID" value="GEM12869.1"/>
    <property type="molecule type" value="Genomic_DNA"/>
</dbReference>
<evidence type="ECO:0000256" key="1">
    <source>
        <dbReference type="SAM" id="MobiDB-lite"/>
    </source>
</evidence>
<feature type="compositionally biased region" description="Low complexity" evidence="1">
    <location>
        <begin position="179"/>
        <end position="190"/>
    </location>
</feature>
<feature type="region of interest" description="Disordered" evidence="1">
    <location>
        <begin position="178"/>
        <end position="199"/>
    </location>
</feature>
<feature type="compositionally biased region" description="Polar residues" evidence="1">
    <location>
        <begin position="1"/>
        <end position="19"/>
    </location>
</feature>
<feature type="region of interest" description="Disordered" evidence="1">
    <location>
        <begin position="223"/>
        <end position="242"/>
    </location>
</feature>
<dbReference type="Proteomes" id="UP000321518">
    <property type="component" value="Unassembled WGS sequence"/>
</dbReference>
<accession>A0A511KR90</accession>
<feature type="region of interest" description="Disordered" evidence="1">
    <location>
        <begin position="1"/>
        <end position="24"/>
    </location>
</feature>
<proteinExistence type="predicted"/>
<dbReference type="AlphaFoldDB" id="A0A511KR90"/>
<evidence type="ECO:0000313" key="2">
    <source>
        <dbReference type="EMBL" id="GEM12869.1"/>
    </source>
</evidence>